<accession>A0A2S4M7D4</accession>
<reference evidence="2 3" key="1">
    <citation type="submission" date="2018-01" db="EMBL/GenBank/DDBJ databases">
        <title>Genomic Encyclopedia of Type Strains, Phase III (KMG-III): the genomes of soil and plant-associated and newly described type strains.</title>
        <authorList>
            <person name="Whitman W."/>
        </authorList>
    </citation>
    <scope>NUCLEOTIDE SEQUENCE [LARGE SCALE GENOMIC DNA]</scope>
    <source>
        <strain evidence="2 3">JCM 18070</strain>
    </source>
</reference>
<evidence type="ECO:0000313" key="3">
    <source>
        <dbReference type="Proteomes" id="UP000237381"/>
    </source>
</evidence>
<organism evidence="2 3">
    <name type="scientific">Paraburkholderia eburnea</name>
    <dbReference type="NCBI Taxonomy" id="1189126"/>
    <lineage>
        <taxon>Bacteria</taxon>
        <taxon>Pseudomonadati</taxon>
        <taxon>Pseudomonadota</taxon>
        <taxon>Betaproteobacteria</taxon>
        <taxon>Burkholderiales</taxon>
        <taxon>Burkholderiaceae</taxon>
        <taxon>Paraburkholderia</taxon>
    </lineage>
</organism>
<sequence>MAKGQLRGNREPKKPKQPKKLLSPAVEGAWPATSKTPVPIKPAKKK</sequence>
<keyword evidence="3" id="KW-1185">Reference proteome</keyword>
<name>A0A2S4M7D4_9BURK</name>
<feature type="region of interest" description="Disordered" evidence="1">
    <location>
        <begin position="1"/>
        <end position="46"/>
    </location>
</feature>
<dbReference type="RefSeq" id="WP_167401291.1">
    <property type="nucleotide sequence ID" value="NZ_PQGA01000008.1"/>
</dbReference>
<protein>
    <submittedName>
        <fullName evidence="2">Uncharacterized protein</fullName>
    </submittedName>
</protein>
<evidence type="ECO:0000256" key="1">
    <source>
        <dbReference type="SAM" id="MobiDB-lite"/>
    </source>
</evidence>
<evidence type="ECO:0000313" key="2">
    <source>
        <dbReference type="EMBL" id="POR50632.1"/>
    </source>
</evidence>
<dbReference type="Proteomes" id="UP000237381">
    <property type="component" value="Unassembled WGS sequence"/>
</dbReference>
<dbReference type="AlphaFoldDB" id="A0A2S4M7D4"/>
<dbReference type="EMBL" id="PQGA01000008">
    <property type="protein sequence ID" value="POR50632.1"/>
    <property type="molecule type" value="Genomic_DNA"/>
</dbReference>
<proteinExistence type="predicted"/>
<gene>
    <name evidence="2" type="ORF">B0G62_108124</name>
</gene>
<comment type="caution">
    <text evidence="2">The sequence shown here is derived from an EMBL/GenBank/DDBJ whole genome shotgun (WGS) entry which is preliminary data.</text>
</comment>